<dbReference type="Pfam" id="PF02518">
    <property type="entry name" value="HATPase_c"/>
    <property type="match status" value="1"/>
</dbReference>
<keyword evidence="1" id="KW-0597">Phosphoprotein</keyword>
<dbReference type="PROSITE" id="PS50109">
    <property type="entry name" value="HIS_KIN"/>
    <property type="match status" value="1"/>
</dbReference>
<dbReference type="InterPro" id="IPR005467">
    <property type="entry name" value="His_kinase_dom"/>
</dbReference>
<evidence type="ECO:0000256" key="7">
    <source>
        <dbReference type="SAM" id="Coils"/>
    </source>
</evidence>
<dbReference type="InterPro" id="IPR013655">
    <property type="entry name" value="PAS_fold_3"/>
</dbReference>
<feature type="domain" description="PAS" evidence="9">
    <location>
        <begin position="95"/>
        <end position="165"/>
    </location>
</feature>
<dbReference type="PROSITE" id="PS50112">
    <property type="entry name" value="PAS"/>
    <property type="match status" value="1"/>
</dbReference>
<accession>A0A5B8RHT8</accession>
<dbReference type="SUPFAM" id="SSF55785">
    <property type="entry name" value="PYP-like sensor domain (PAS domain)"/>
    <property type="match status" value="2"/>
</dbReference>
<evidence type="ECO:0000256" key="6">
    <source>
        <dbReference type="ARBA" id="ARBA00023012"/>
    </source>
</evidence>
<dbReference type="InterPro" id="IPR035965">
    <property type="entry name" value="PAS-like_dom_sf"/>
</dbReference>
<evidence type="ECO:0000256" key="4">
    <source>
        <dbReference type="ARBA" id="ARBA00022777"/>
    </source>
</evidence>
<reference evidence="11" key="1">
    <citation type="submission" date="2019-06" db="EMBL/GenBank/DDBJ databases">
        <authorList>
            <person name="Murdoch R.W."/>
            <person name="Fathepure B."/>
        </authorList>
    </citation>
    <scope>NUCLEOTIDE SEQUENCE</scope>
</reference>
<dbReference type="Gene3D" id="1.10.287.130">
    <property type="match status" value="1"/>
</dbReference>
<dbReference type="InterPro" id="IPR004358">
    <property type="entry name" value="Sig_transdc_His_kin-like_C"/>
</dbReference>
<sequence length="591" mass="64553">MPVVELDANGTPCFVNRTAQRLIARTGLDASGLLPPTRTSLHREALATGGCVRDAAHPVEGLTLTWSCQPLERDGHTLWYGDEVAPGDGAPGDDDHIRYRLLVDHSTDVISRHGRDGRFLFASPAIRKLLGYTPEEVIGISAYDLFHPDDRRAVFDKDPRIFHDHGFYLHLYRIRHKAGHYVWFETTSVTHRDGGTGELIDILCVSRDVSRRVATERERERLARAVESTTDYVLFVELGERLGSANRAARGRFGTAATDAGAPLEGLYRPGSLRRLREEVRPALGAQGSWQGELEMQGPGGEAVPVLTVALTDDDPDGPAGRMTLLNRDIRERKNAEAQAQKHQQEIAHANRLAATGELASQVAHELNQPLATTSNYASGMLNVIRAAPDRPCGELAAPLQKLQSQVQRMNEILKRIRASVRRGHVRRTSMDLAAVLDRARAHCEWRAEAAGVTLRLDTAADLPAADADPVQVEQVIVNLIMNAVEACAEMVPERRLVEIAAWGEDTTSVAFAVRDHGPGISPGLDGRIFETFFTTKREGLGMGLSISASIMEALGGELRLAPAPADGGCRFVGTLCRRDRRCNGDATNDG</sequence>
<dbReference type="SUPFAM" id="SSF55874">
    <property type="entry name" value="ATPase domain of HSP90 chaperone/DNA topoisomerase II/histidine kinase"/>
    <property type="match status" value="1"/>
</dbReference>
<dbReference type="SMART" id="SM00388">
    <property type="entry name" value="HisKA"/>
    <property type="match status" value="1"/>
</dbReference>
<proteinExistence type="predicted"/>
<dbReference type="SUPFAM" id="SSF47384">
    <property type="entry name" value="Homodimeric domain of signal transducing histidine kinase"/>
    <property type="match status" value="1"/>
</dbReference>
<dbReference type="CDD" id="cd00082">
    <property type="entry name" value="HisKA"/>
    <property type="match status" value="1"/>
</dbReference>
<name>A0A5B8RHT8_9ZZZZ</name>
<keyword evidence="3" id="KW-0547">Nucleotide-binding</keyword>
<dbReference type="SMART" id="SM00091">
    <property type="entry name" value="PAS"/>
    <property type="match status" value="2"/>
</dbReference>
<dbReference type="NCBIfam" id="TIGR00229">
    <property type="entry name" value="sensory_box"/>
    <property type="match status" value="1"/>
</dbReference>
<evidence type="ECO:0000256" key="2">
    <source>
        <dbReference type="ARBA" id="ARBA00022679"/>
    </source>
</evidence>
<dbReference type="InterPro" id="IPR003661">
    <property type="entry name" value="HisK_dim/P_dom"/>
</dbReference>
<dbReference type="Gene3D" id="3.30.450.20">
    <property type="entry name" value="PAS domain"/>
    <property type="match status" value="2"/>
</dbReference>
<dbReference type="GO" id="GO:0000155">
    <property type="term" value="F:phosphorelay sensor kinase activity"/>
    <property type="evidence" value="ECO:0007669"/>
    <property type="project" value="InterPro"/>
</dbReference>
<evidence type="ECO:0000256" key="3">
    <source>
        <dbReference type="ARBA" id="ARBA00022741"/>
    </source>
</evidence>
<dbReference type="Pfam" id="PF08447">
    <property type="entry name" value="PAS_3"/>
    <property type="match status" value="1"/>
</dbReference>
<dbReference type="PROSITE" id="PS50113">
    <property type="entry name" value="PAC"/>
    <property type="match status" value="1"/>
</dbReference>
<feature type="coiled-coil region" evidence="7">
    <location>
        <begin position="326"/>
        <end position="353"/>
    </location>
</feature>
<evidence type="ECO:0000256" key="5">
    <source>
        <dbReference type="ARBA" id="ARBA00022840"/>
    </source>
</evidence>
<dbReference type="InterPro" id="IPR003594">
    <property type="entry name" value="HATPase_dom"/>
</dbReference>
<dbReference type="GO" id="GO:0005524">
    <property type="term" value="F:ATP binding"/>
    <property type="evidence" value="ECO:0007669"/>
    <property type="project" value="UniProtKB-KW"/>
</dbReference>
<dbReference type="InterPro" id="IPR036890">
    <property type="entry name" value="HATPase_C_sf"/>
</dbReference>
<dbReference type="EMBL" id="MN079148">
    <property type="protein sequence ID" value="QEA06505.1"/>
    <property type="molecule type" value="Genomic_DNA"/>
</dbReference>
<evidence type="ECO:0000259" key="9">
    <source>
        <dbReference type="PROSITE" id="PS50112"/>
    </source>
</evidence>
<keyword evidence="4 11" id="KW-0418">Kinase</keyword>
<dbReference type="InterPro" id="IPR000700">
    <property type="entry name" value="PAS-assoc_C"/>
</dbReference>
<feature type="domain" description="Histidine kinase" evidence="8">
    <location>
        <begin position="362"/>
        <end position="580"/>
    </location>
</feature>
<dbReference type="PANTHER" id="PTHR43065">
    <property type="entry name" value="SENSOR HISTIDINE KINASE"/>
    <property type="match status" value="1"/>
</dbReference>
<evidence type="ECO:0000256" key="1">
    <source>
        <dbReference type="ARBA" id="ARBA00022553"/>
    </source>
</evidence>
<dbReference type="EC" id="2.7.-.-" evidence="11"/>
<dbReference type="SMART" id="SM00387">
    <property type="entry name" value="HATPase_c"/>
    <property type="match status" value="1"/>
</dbReference>
<evidence type="ECO:0000259" key="10">
    <source>
        <dbReference type="PROSITE" id="PS50113"/>
    </source>
</evidence>
<keyword evidence="2 11" id="KW-0808">Transferase</keyword>
<dbReference type="Gene3D" id="3.30.565.10">
    <property type="entry name" value="Histidine kinase-like ATPase, C-terminal domain"/>
    <property type="match status" value="1"/>
</dbReference>
<dbReference type="InterPro" id="IPR000014">
    <property type="entry name" value="PAS"/>
</dbReference>
<keyword evidence="6" id="KW-0902">Two-component regulatory system</keyword>
<feature type="domain" description="PAC" evidence="10">
    <location>
        <begin position="168"/>
        <end position="221"/>
    </location>
</feature>
<dbReference type="PANTHER" id="PTHR43065:SF46">
    <property type="entry name" value="C4-DICARBOXYLATE TRANSPORT SENSOR PROTEIN DCTB"/>
    <property type="match status" value="1"/>
</dbReference>
<dbReference type="InterPro" id="IPR036097">
    <property type="entry name" value="HisK_dim/P_sf"/>
</dbReference>
<evidence type="ECO:0000259" key="8">
    <source>
        <dbReference type="PROSITE" id="PS50109"/>
    </source>
</evidence>
<dbReference type="AlphaFoldDB" id="A0A5B8RHT8"/>
<dbReference type="CDD" id="cd00130">
    <property type="entry name" value="PAS"/>
    <property type="match status" value="1"/>
</dbReference>
<keyword evidence="5" id="KW-0067">ATP-binding</keyword>
<dbReference type="PRINTS" id="PR00344">
    <property type="entry name" value="BCTRLSENSOR"/>
</dbReference>
<organism evidence="11">
    <name type="scientific">uncultured organism</name>
    <dbReference type="NCBI Taxonomy" id="155900"/>
    <lineage>
        <taxon>unclassified sequences</taxon>
        <taxon>environmental samples</taxon>
    </lineage>
</organism>
<protein>
    <submittedName>
        <fullName evidence="11">Adaptive-response sensory-kinase SasA</fullName>
        <ecNumber evidence="11">2.7.-.-</ecNumber>
    </submittedName>
</protein>
<evidence type="ECO:0000313" key="11">
    <source>
        <dbReference type="EMBL" id="QEA06505.1"/>
    </source>
</evidence>
<gene>
    <name evidence="11" type="primary">sasA_8</name>
    <name evidence="11" type="ORF">KBTEX_02845</name>
</gene>
<dbReference type="InterPro" id="IPR001610">
    <property type="entry name" value="PAC"/>
</dbReference>
<dbReference type="SMART" id="SM00086">
    <property type="entry name" value="PAC"/>
    <property type="match status" value="2"/>
</dbReference>
<keyword evidence="7" id="KW-0175">Coiled coil</keyword>